<dbReference type="RefSeq" id="XP_003644929.1">
    <property type="nucleotide sequence ID" value="XM_003644881.1"/>
</dbReference>
<dbReference type="Pfam" id="PF18388">
    <property type="entry name" value="ATG29_N"/>
    <property type="match status" value="1"/>
</dbReference>
<dbReference type="OrthoDB" id="21072at2759"/>
<evidence type="ECO:0000313" key="9">
    <source>
        <dbReference type="Proteomes" id="UP000006790"/>
    </source>
</evidence>
<dbReference type="KEGG" id="erc:Ecym_2379"/>
<dbReference type="InterPro" id="IPR039362">
    <property type="entry name" value="ATG29_sf"/>
</dbReference>
<dbReference type="GO" id="GO:0034727">
    <property type="term" value="P:piecemeal microautophagy of the nucleus"/>
    <property type="evidence" value="ECO:0007669"/>
    <property type="project" value="EnsemblFungi"/>
</dbReference>
<dbReference type="GeneID" id="11471859"/>
<keyword evidence="9" id="KW-1185">Reference proteome</keyword>
<evidence type="ECO:0000259" key="7">
    <source>
        <dbReference type="Pfam" id="PF18388"/>
    </source>
</evidence>
<proteinExistence type="inferred from homology"/>
<dbReference type="GO" id="GO:0000149">
    <property type="term" value="F:SNARE binding"/>
    <property type="evidence" value="ECO:0007669"/>
    <property type="project" value="EnsemblFungi"/>
</dbReference>
<dbReference type="Proteomes" id="UP000006790">
    <property type="component" value="Chromosome 2"/>
</dbReference>
<dbReference type="EMBL" id="CP002498">
    <property type="protein sequence ID" value="AET38112.1"/>
    <property type="molecule type" value="Genomic_DNA"/>
</dbReference>
<evidence type="ECO:0000256" key="2">
    <source>
        <dbReference type="ARBA" id="ARBA00010082"/>
    </source>
</evidence>
<organism evidence="8 9">
    <name type="scientific">Eremothecium cymbalariae (strain CBS 270.75 / DBVPG 7215 / KCTC 17166 / NRRL Y-17582)</name>
    <name type="common">Yeast</name>
    <dbReference type="NCBI Taxonomy" id="931890"/>
    <lineage>
        <taxon>Eukaryota</taxon>
        <taxon>Fungi</taxon>
        <taxon>Dikarya</taxon>
        <taxon>Ascomycota</taxon>
        <taxon>Saccharomycotina</taxon>
        <taxon>Saccharomycetes</taxon>
        <taxon>Saccharomycetales</taxon>
        <taxon>Saccharomycetaceae</taxon>
        <taxon>Eremothecium</taxon>
    </lineage>
</organism>
<evidence type="ECO:0000313" key="8">
    <source>
        <dbReference type="EMBL" id="AET38112.1"/>
    </source>
</evidence>
<dbReference type="InParanoid" id="G8JNP4"/>
<feature type="domain" description="Atg29 N-terminal" evidence="7">
    <location>
        <begin position="7"/>
        <end position="59"/>
    </location>
</feature>
<dbReference type="GO" id="GO:0006995">
    <property type="term" value="P:cellular response to nitrogen starvation"/>
    <property type="evidence" value="ECO:0007669"/>
    <property type="project" value="EnsemblFungi"/>
</dbReference>
<evidence type="ECO:0000256" key="3">
    <source>
        <dbReference type="ARBA" id="ARBA00013784"/>
    </source>
</evidence>
<dbReference type="eggNOG" id="ENOG502S1W0">
    <property type="taxonomic scope" value="Eukaryota"/>
</dbReference>
<keyword evidence="6" id="KW-0072">Autophagy</keyword>
<dbReference type="GO" id="GO:0034497">
    <property type="term" value="P:protein localization to phagophore assembly site"/>
    <property type="evidence" value="ECO:0007669"/>
    <property type="project" value="EnsemblFungi"/>
</dbReference>
<keyword evidence="5" id="KW-0653">Protein transport</keyword>
<reference evidence="9" key="1">
    <citation type="journal article" date="2012" name="G3 (Bethesda)">
        <title>Pichia sorbitophila, an interspecies yeast hybrid reveals early steps of genome resolution following polyploidization.</title>
        <authorList>
            <person name="Leh Louis V."/>
            <person name="Despons L."/>
            <person name="Friedrich A."/>
            <person name="Martin T."/>
            <person name="Durrens P."/>
            <person name="Casaregola S."/>
            <person name="Neuveglise C."/>
            <person name="Fairhead C."/>
            <person name="Marck C."/>
            <person name="Cruz J.A."/>
            <person name="Straub M.L."/>
            <person name="Kugler V."/>
            <person name="Sacerdot C."/>
            <person name="Uzunov Z."/>
            <person name="Thierry A."/>
            <person name="Weiss S."/>
            <person name="Bleykasten C."/>
            <person name="De Montigny J."/>
            <person name="Jacques N."/>
            <person name="Jung P."/>
            <person name="Lemaire M."/>
            <person name="Mallet S."/>
            <person name="Morel G."/>
            <person name="Richard G.F."/>
            <person name="Sarkar A."/>
            <person name="Savel G."/>
            <person name="Schacherer J."/>
            <person name="Seret M.L."/>
            <person name="Talla E."/>
            <person name="Samson G."/>
            <person name="Jubin C."/>
            <person name="Poulain J."/>
            <person name="Vacherie B."/>
            <person name="Barbe V."/>
            <person name="Pelletier E."/>
            <person name="Sherman D.J."/>
            <person name="Westhof E."/>
            <person name="Weissenbach J."/>
            <person name="Baret P.V."/>
            <person name="Wincker P."/>
            <person name="Gaillardin C."/>
            <person name="Dujon B."/>
            <person name="Souciet J.L."/>
        </authorList>
    </citation>
    <scope>NUCLEOTIDE SEQUENCE [LARGE SCALE GENOMIC DNA]</scope>
    <source>
        <strain evidence="9">CBS 270.75 / DBVPG 7215 / KCTC 17166 / NRRL Y-17582</strain>
    </source>
</reference>
<dbReference type="PANTHER" id="PTHR40012:SF1">
    <property type="entry name" value="AUTOPHAGY-RELATED PROTEIN 29"/>
    <property type="match status" value="1"/>
</dbReference>
<keyword evidence="4" id="KW-0813">Transport</keyword>
<evidence type="ECO:0000256" key="1">
    <source>
        <dbReference type="ARBA" id="ARBA00004329"/>
    </source>
</evidence>
<name>G8JNP4_ERECY</name>
<dbReference type="STRING" id="931890.G8JNP4"/>
<dbReference type="GO" id="GO:1990316">
    <property type="term" value="C:Atg1/ULK1 kinase complex"/>
    <property type="evidence" value="ECO:0007669"/>
    <property type="project" value="EnsemblFungi"/>
</dbReference>
<evidence type="ECO:0000256" key="6">
    <source>
        <dbReference type="ARBA" id="ARBA00023006"/>
    </source>
</evidence>
<dbReference type="GO" id="GO:0015031">
    <property type="term" value="P:protein transport"/>
    <property type="evidence" value="ECO:0007669"/>
    <property type="project" value="UniProtKB-KW"/>
</dbReference>
<evidence type="ECO:0000256" key="4">
    <source>
        <dbReference type="ARBA" id="ARBA00022448"/>
    </source>
</evidence>
<gene>
    <name evidence="8" type="ordered locus">Ecym_2379</name>
</gene>
<dbReference type="AlphaFoldDB" id="G8JNP4"/>
<dbReference type="HOGENOM" id="CLU_121102_0_0_1"/>
<dbReference type="FunCoup" id="G8JNP4">
    <property type="interactions" value="76"/>
</dbReference>
<comment type="subcellular location">
    <subcellularLocation>
        <location evidence="1">Preautophagosomal structure</location>
    </subcellularLocation>
</comment>
<dbReference type="InterPro" id="IPR039113">
    <property type="entry name" value="ATG29"/>
</dbReference>
<dbReference type="PANTHER" id="PTHR40012">
    <property type="entry name" value="AUTOPHAGY-RELATED PROTEIN 29"/>
    <property type="match status" value="1"/>
</dbReference>
<dbReference type="GO" id="GO:0000422">
    <property type="term" value="P:autophagy of mitochondrion"/>
    <property type="evidence" value="ECO:0007669"/>
    <property type="project" value="EnsemblFungi"/>
</dbReference>
<protein>
    <recommendedName>
        <fullName evidence="3">Autophagy-related protein 29</fullName>
    </recommendedName>
</protein>
<comment type="similarity">
    <text evidence="2">Belongs to the ATG29 family.</text>
</comment>
<accession>G8JNP4</accession>
<evidence type="ECO:0000256" key="5">
    <source>
        <dbReference type="ARBA" id="ARBA00022927"/>
    </source>
</evidence>
<sequence>MDIKNTIVYIKVPGRRWDGFVDHPKFRWNYEQEKKLWSLVSTLDNKDEIDWELLVKELKAPEFFLRKRTYKLFSNHLKSLERQVHNRTSVSPHSMGLVDDMDPQPVTLSTKVPKETNALDNLHILKSVRPKPPRDEDVVDSSGTSELSSLSVSKSALEEALMDRLQL</sequence>
<dbReference type="InterPro" id="IPR040666">
    <property type="entry name" value="Atg29_N"/>
</dbReference>
<dbReference type="OMA" id="RKSEINW"/>
<dbReference type="Gene3D" id="1.10.10.2570">
    <property type="match status" value="1"/>
</dbReference>
<dbReference type="GO" id="GO:0000407">
    <property type="term" value="C:phagophore assembly site"/>
    <property type="evidence" value="ECO:0007669"/>
    <property type="project" value="UniProtKB-SubCell"/>
</dbReference>